<dbReference type="InterPro" id="IPR055066">
    <property type="entry name" value="AASDHPPT_N"/>
</dbReference>
<dbReference type="GO" id="GO:0008897">
    <property type="term" value="F:holo-[acyl-carrier-protein] synthase activity"/>
    <property type="evidence" value="ECO:0007669"/>
    <property type="project" value="InterPro"/>
</dbReference>
<dbReference type="PANTHER" id="PTHR12215">
    <property type="entry name" value="PHOSPHOPANTETHEINE TRANSFERASE"/>
    <property type="match status" value="1"/>
</dbReference>
<dbReference type="InterPro" id="IPR037143">
    <property type="entry name" value="4-PPantetheinyl_Trfase_dom_sf"/>
</dbReference>
<reference evidence="5 6" key="1">
    <citation type="submission" date="2018-02" db="EMBL/GenBank/DDBJ databases">
        <title>Solimicrobium silvestre gen. nov., sp. nov., isolated from alpine forest soil.</title>
        <authorList>
            <person name="Margesin R."/>
            <person name="Albuquerque L."/>
            <person name="Zhang D.-C."/>
            <person name="Froufe H.J.C."/>
            <person name="Severino R."/>
            <person name="Roxo I."/>
            <person name="Egas C."/>
            <person name="Da Costa M.S."/>
        </authorList>
    </citation>
    <scope>NUCLEOTIDE SEQUENCE [LARGE SCALE GENOMIC DNA]</scope>
    <source>
        <strain evidence="5 6">S20-91</strain>
    </source>
</reference>
<dbReference type="GO" id="GO:0019878">
    <property type="term" value="P:lysine biosynthetic process via aminoadipic acid"/>
    <property type="evidence" value="ECO:0007669"/>
    <property type="project" value="TreeGrafter"/>
</dbReference>
<keyword evidence="6" id="KW-1185">Reference proteome</keyword>
<dbReference type="AlphaFoldDB" id="A0A2S9H5C7"/>
<dbReference type="Pfam" id="PF22624">
    <property type="entry name" value="AASDHPPT_N"/>
    <property type="match status" value="1"/>
</dbReference>
<evidence type="ECO:0000313" key="6">
    <source>
        <dbReference type="Proteomes" id="UP000237839"/>
    </source>
</evidence>
<feature type="domain" description="4'-phosphopantetheinyl transferase" evidence="3">
    <location>
        <begin position="119"/>
        <end position="178"/>
    </location>
</feature>
<proteinExistence type="inferred from homology"/>
<evidence type="ECO:0000256" key="2">
    <source>
        <dbReference type="ARBA" id="ARBA00022679"/>
    </source>
</evidence>
<dbReference type="InterPro" id="IPR008278">
    <property type="entry name" value="4-PPantetheinyl_Trfase_dom"/>
</dbReference>
<evidence type="ECO:0000256" key="1">
    <source>
        <dbReference type="ARBA" id="ARBA00010990"/>
    </source>
</evidence>
<evidence type="ECO:0000313" key="5">
    <source>
        <dbReference type="EMBL" id="PRC95141.1"/>
    </source>
</evidence>
<dbReference type="EMBL" id="PUGF01000001">
    <property type="protein sequence ID" value="PRC95141.1"/>
    <property type="molecule type" value="Genomic_DNA"/>
</dbReference>
<gene>
    <name evidence="5" type="ORF">S2091_0336</name>
</gene>
<evidence type="ECO:0000259" key="4">
    <source>
        <dbReference type="Pfam" id="PF22624"/>
    </source>
</evidence>
<dbReference type="Proteomes" id="UP000237839">
    <property type="component" value="Unassembled WGS sequence"/>
</dbReference>
<dbReference type="Pfam" id="PF01648">
    <property type="entry name" value="ACPS"/>
    <property type="match status" value="1"/>
</dbReference>
<dbReference type="SUPFAM" id="SSF56214">
    <property type="entry name" value="4'-phosphopantetheinyl transferase"/>
    <property type="match status" value="2"/>
</dbReference>
<feature type="domain" description="4'-phosphopantetheinyl transferase N-terminal" evidence="4">
    <location>
        <begin position="24"/>
        <end position="113"/>
    </location>
</feature>
<comment type="caution">
    <text evidence="5">The sequence shown here is derived from an EMBL/GenBank/DDBJ whole genome shotgun (WGS) entry which is preliminary data.</text>
</comment>
<sequence>MSESATNKIAGIATVWLIDSRTVTDEQLAPLLSWLSISEIERYKRFMRPLRQRQFLIGRLLLRCVLARTLNIAVNSIVLTEQANNAPLLHIPNLTNTPEFSLSHTGNWIACAVSLSTQLGLDIEELNTSRDLHALSQQAFSADENAWLALQADDSKVAAFYQLWSRKEAHYKLTQSHALPHNDYCYTLPHPAISIVLCTEFELGELPKLETVDWVKLLP</sequence>
<dbReference type="Gene3D" id="3.90.470.20">
    <property type="entry name" value="4'-phosphopantetheinyl transferase domain"/>
    <property type="match status" value="1"/>
</dbReference>
<dbReference type="GO" id="GO:0000287">
    <property type="term" value="F:magnesium ion binding"/>
    <property type="evidence" value="ECO:0007669"/>
    <property type="project" value="InterPro"/>
</dbReference>
<accession>A0A2S9H5C7</accession>
<protein>
    <submittedName>
        <fullName evidence="5">Phosphopantetheinyl transferase</fullName>
    </submittedName>
</protein>
<dbReference type="InterPro" id="IPR050559">
    <property type="entry name" value="P-Pant_transferase_sf"/>
</dbReference>
<comment type="similarity">
    <text evidence="1">Belongs to the P-Pant transferase superfamily. Gsp/Sfp/HetI/AcpT family.</text>
</comment>
<evidence type="ECO:0000259" key="3">
    <source>
        <dbReference type="Pfam" id="PF01648"/>
    </source>
</evidence>
<name>A0A2S9H5C7_9BURK</name>
<organism evidence="5 6">
    <name type="scientific">Solimicrobium silvestre</name>
    <dbReference type="NCBI Taxonomy" id="2099400"/>
    <lineage>
        <taxon>Bacteria</taxon>
        <taxon>Pseudomonadati</taxon>
        <taxon>Pseudomonadota</taxon>
        <taxon>Betaproteobacteria</taxon>
        <taxon>Burkholderiales</taxon>
        <taxon>Oxalobacteraceae</taxon>
        <taxon>Solimicrobium</taxon>
    </lineage>
</organism>
<keyword evidence="2 5" id="KW-0808">Transferase</keyword>
<dbReference type="PANTHER" id="PTHR12215:SF10">
    <property type="entry name" value="L-AMINOADIPATE-SEMIALDEHYDE DEHYDROGENASE-PHOSPHOPANTETHEINYL TRANSFERASE"/>
    <property type="match status" value="1"/>
</dbReference>
<dbReference type="GO" id="GO:0005829">
    <property type="term" value="C:cytosol"/>
    <property type="evidence" value="ECO:0007669"/>
    <property type="project" value="TreeGrafter"/>
</dbReference>